<dbReference type="InterPro" id="IPR029526">
    <property type="entry name" value="PGBD"/>
</dbReference>
<keyword evidence="3" id="KW-1185">Reference proteome</keyword>
<proteinExistence type="predicted"/>
<evidence type="ECO:0000259" key="1">
    <source>
        <dbReference type="Pfam" id="PF13843"/>
    </source>
</evidence>
<evidence type="ECO:0000313" key="2">
    <source>
        <dbReference type="EMBL" id="CAC5388018.1"/>
    </source>
</evidence>
<dbReference type="AlphaFoldDB" id="A0A6J8BVB9"/>
<sequence>MSYCLQIILGKWYHVFCDNYFTSISLASRLYTTNTYLTGTIRKNRHLPRLIKEANPNANQSVFARRGPLLCCAFRERPNRKVVRFVSTFHNGIYNPNEKPSLAISYTQIMGGVDLNDMMCRIHEDKRKTKTTWKRVAINIFHMMLLNAYIPYKINTDENKYHDMNSLCVSLNLLQMNIDNTVIVVA</sequence>
<organism evidence="2 3">
    <name type="scientific">Mytilus coruscus</name>
    <name type="common">Sea mussel</name>
    <dbReference type="NCBI Taxonomy" id="42192"/>
    <lineage>
        <taxon>Eukaryota</taxon>
        <taxon>Metazoa</taxon>
        <taxon>Spiralia</taxon>
        <taxon>Lophotrochozoa</taxon>
        <taxon>Mollusca</taxon>
        <taxon>Bivalvia</taxon>
        <taxon>Autobranchia</taxon>
        <taxon>Pteriomorphia</taxon>
        <taxon>Mytilida</taxon>
        <taxon>Mytiloidea</taxon>
        <taxon>Mytilidae</taxon>
        <taxon>Mytilinae</taxon>
        <taxon>Mytilus</taxon>
    </lineage>
</organism>
<dbReference type="Pfam" id="PF13843">
    <property type="entry name" value="DDE_Tnp_1_7"/>
    <property type="match status" value="1"/>
</dbReference>
<name>A0A6J8BVB9_MYTCO</name>
<reference evidence="2 3" key="1">
    <citation type="submission" date="2020-06" db="EMBL/GenBank/DDBJ databases">
        <authorList>
            <person name="Li R."/>
            <person name="Bekaert M."/>
        </authorList>
    </citation>
    <scope>NUCLEOTIDE SEQUENCE [LARGE SCALE GENOMIC DNA]</scope>
    <source>
        <strain evidence="3">wild</strain>
    </source>
</reference>
<gene>
    <name evidence="2" type="ORF">MCOR_23303</name>
</gene>
<dbReference type="PANTHER" id="PTHR46599:SF3">
    <property type="entry name" value="PIGGYBAC TRANSPOSABLE ELEMENT-DERIVED PROTEIN 4"/>
    <property type="match status" value="1"/>
</dbReference>
<dbReference type="PANTHER" id="PTHR46599">
    <property type="entry name" value="PIGGYBAC TRANSPOSABLE ELEMENT-DERIVED PROTEIN 4"/>
    <property type="match status" value="1"/>
</dbReference>
<feature type="domain" description="PiggyBac transposable element-derived protein" evidence="1">
    <location>
        <begin position="9"/>
        <end position="149"/>
    </location>
</feature>
<accession>A0A6J8BVB9</accession>
<evidence type="ECO:0000313" key="3">
    <source>
        <dbReference type="Proteomes" id="UP000507470"/>
    </source>
</evidence>
<protein>
    <recommendedName>
        <fullName evidence="1">PiggyBac transposable element-derived protein domain-containing protein</fullName>
    </recommendedName>
</protein>
<dbReference type="OrthoDB" id="6073352at2759"/>
<dbReference type="Proteomes" id="UP000507470">
    <property type="component" value="Unassembled WGS sequence"/>
</dbReference>
<dbReference type="EMBL" id="CACVKT020004115">
    <property type="protein sequence ID" value="CAC5388018.1"/>
    <property type="molecule type" value="Genomic_DNA"/>
</dbReference>